<dbReference type="AlphaFoldDB" id="A0AA85AL92"/>
<name>A0AA85AL92_9TREM</name>
<keyword evidence="1" id="KW-0812">Transmembrane</keyword>
<proteinExistence type="predicted"/>
<sequence length="68" mass="7968">MKSFTFVCNHSFYLLHKLFYLLAITLHQTVIFIILHHESYVCTCMDPRELSKSCSLPINNKGVFKAQF</sequence>
<dbReference type="WBParaSite" id="SMRG1_87980.1">
    <property type="protein sequence ID" value="SMRG1_87980.1"/>
    <property type="gene ID" value="SMRG1_87980"/>
</dbReference>
<evidence type="ECO:0000313" key="3">
    <source>
        <dbReference type="WBParaSite" id="SMRG1_87980.1"/>
    </source>
</evidence>
<feature type="transmembrane region" description="Helical" evidence="1">
    <location>
        <begin position="12"/>
        <end position="35"/>
    </location>
</feature>
<evidence type="ECO:0000256" key="1">
    <source>
        <dbReference type="SAM" id="Phobius"/>
    </source>
</evidence>
<dbReference type="Proteomes" id="UP000050790">
    <property type="component" value="Unassembled WGS sequence"/>
</dbReference>
<evidence type="ECO:0000313" key="2">
    <source>
        <dbReference type="Proteomes" id="UP000050790"/>
    </source>
</evidence>
<protein>
    <submittedName>
        <fullName evidence="3">Uncharacterized protein</fullName>
    </submittedName>
</protein>
<reference evidence="3" key="1">
    <citation type="submission" date="2023-11" db="UniProtKB">
        <authorList>
            <consortium name="WormBaseParasite"/>
        </authorList>
    </citation>
    <scope>IDENTIFICATION</scope>
</reference>
<keyword evidence="1" id="KW-0472">Membrane</keyword>
<accession>A0AA85AL92</accession>
<organism evidence="2 3">
    <name type="scientific">Schistosoma margrebowiei</name>
    <dbReference type="NCBI Taxonomy" id="48269"/>
    <lineage>
        <taxon>Eukaryota</taxon>
        <taxon>Metazoa</taxon>
        <taxon>Spiralia</taxon>
        <taxon>Lophotrochozoa</taxon>
        <taxon>Platyhelminthes</taxon>
        <taxon>Trematoda</taxon>
        <taxon>Digenea</taxon>
        <taxon>Strigeidida</taxon>
        <taxon>Schistosomatoidea</taxon>
        <taxon>Schistosomatidae</taxon>
        <taxon>Schistosoma</taxon>
    </lineage>
</organism>
<keyword evidence="1" id="KW-1133">Transmembrane helix</keyword>